<evidence type="ECO:0000313" key="2">
    <source>
        <dbReference type="EMBL" id="MET4756509.1"/>
    </source>
</evidence>
<accession>A0ABV2SHE8</accession>
<evidence type="ECO:0000313" key="3">
    <source>
        <dbReference type="Proteomes" id="UP001549366"/>
    </source>
</evidence>
<reference evidence="2 3" key="1">
    <citation type="submission" date="2024-06" db="EMBL/GenBank/DDBJ databases">
        <title>Genomic Encyclopedia of Type Strains, Phase V (KMG-V): Genome sequencing to study the core and pangenomes of soil and plant-associated prokaryotes.</title>
        <authorList>
            <person name="Whitman W."/>
        </authorList>
    </citation>
    <scope>NUCLEOTIDE SEQUENCE [LARGE SCALE GENOMIC DNA]</scope>
    <source>
        <strain evidence="2 3">NE40</strain>
    </source>
</reference>
<proteinExistence type="predicted"/>
<protein>
    <recommendedName>
        <fullName evidence="4">Tail fiber assembly protein</fullName>
    </recommendedName>
</protein>
<name>A0ABV2SHE8_9GAMM</name>
<comment type="caution">
    <text evidence="2">The sequence shown here is derived from an EMBL/GenBank/DDBJ whole genome shotgun (WGS) entry which is preliminary data.</text>
</comment>
<evidence type="ECO:0000256" key="1">
    <source>
        <dbReference type="SAM" id="MobiDB-lite"/>
    </source>
</evidence>
<dbReference type="EMBL" id="JBEWTB010000002">
    <property type="protein sequence ID" value="MET4756509.1"/>
    <property type="molecule type" value="Genomic_DNA"/>
</dbReference>
<evidence type="ECO:0008006" key="4">
    <source>
        <dbReference type="Google" id="ProtNLM"/>
    </source>
</evidence>
<sequence length="186" mass="22044">MEWYRYSEKTGEYLHPVSLNKDPLNPGKYYPLENAVPDEPLPEKEGFKSVWSNGLWVYKEDHRGKTAYNKTDKSKLEIKELGSIPDTHTDQQPEEFDEWNDTKSGWIRNKKKEREHLYAVERAWAMQELVISRDCLLIDFPISKEGQAAILDYRAKLRNPQREEHPKYPDKSWRPQWPEGVKRPAT</sequence>
<dbReference type="Proteomes" id="UP001549366">
    <property type="component" value="Unassembled WGS sequence"/>
</dbReference>
<gene>
    <name evidence="2" type="ORF">V5J35_001701</name>
</gene>
<feature type="compositionally biased region" description="Basic and acidic residues" evidence="1">
    <location>
        <begin position="160"/>
        <end position="173"/>
    </location>
</feature>
<organism evidence="2 3">
    <name type="scientific">Endozoicomonas lisbonensis</name>
    <dbReference type="NCBI Taxonomy" id="3120522"/>
    <lineage>
        <taxon>Bacteria</taxon>
        <taxon>Pseudomonadati</taxon>
        <taxon>Pseudomonadota</taxon>
        <taxon>Gammaproteobacteria</taxon>
        <taxon>Oceanospirillales</taxon>
        <taxon>Endozoicomonadaceae</taxon>
        <taxon>Endozoicomonas</taxon>
    </lineage>
</organism>
<feature type="region of interest" description="Disordered" evidence="1">
    <location>
        <begin position="157"/>
        <end position="186"/>
    </location>
</feature>
<dbReference type="RefSeq" id="WP_354010845.1">
    <property type="nucleotide sequence ID" value="NZ_JBEWTA010000001.1"/>
</dbReference>
<keyword evidence="3" id="KW-1185">Reference proteome</keyword>